<keyword evidence="3" id="KW-1185">Reference proteome</keyword>
<dbReference type="Proteomes" id="UP000422736">
    <property type="component" value="Chromosome 2"/>
</dbReference>
<evidence type="ECO:0000313" key="2">
    <source>
        <dbReference type="EMBL" id="QGN14514.1"/>
    </source>
</evidence>
<evidence type="ECO:0000313" key="3">
    <source>
        <dbReference type="Proteomes" id="UP000422736"/>
    </source>
</evidence>
<dbReference type="EMBL" id="CP015055">
    <property type="protein sequence ID" value="QGN14514.1"/>
    <property type="molecule type" value="Genomic_DNA"/>
</dbReference>
<organism evidence="2 3">
    <name type="scientific">Kluyveromyces marxianus</name>
    <name type="common">Yeast</name>
    <name type="synonym">Candida kefyr</name>
    <dbReference type="NCBI Taxonomy" id="4911"/>
    <lineage>
        <taxon>Eukaryota</taxon>
        <taxon>Fungi</taxon>
        <taxon>Dikarya</taxon>
        <taxon>Ascomycota</taxon>
        <taxon>Saccharomycotina</taxon>
        <taxon>Saccharomycetes</taxon>
        <taxon>Saccharomycetales</taxon>
        <taxon>Saccharomycetaceae</taxon>
        <taxon>Kluyveromyces</taxon>
    </lineage>
</organism>
<name>A0ABX6ES10_KLUMA</name>
<protein>
    <submittedName>
        <fullName evidence="2">Sporulation-specific protein 4</fullName>
    </submittedName>
</protein>
<evidence type="ECO:0000256" key="1">
    <source>
        <dbReference type="SAM" id="MobiDB-lite"/>
    </source>
</evidence>
<proteinExistence type="predicted"/>
<feature type="region of interest" description="Disordered" evidence="1">
    <location>
        <begin position="306"/>
        <end position="351"/>
    </location>
</feature>
<feature type="compositionally biased region" description="Basic and acidic residues" evidence="1">
    <location>
        <begin position="22"/>
        <end position="36"/>
    </location>
</feature>
<sequence>MSIFRKKHSHQTTQEPAPVQPHESEPAQEGAHEGHQESQPVSFKTVDHINGYPLVQQTKDILDSIAVARVVKANTLPTANAILASKPVKLVEPVTKVVDTVADSGLTLTEKVIPSLKTKTYQRLGEEAMIPYNLTSKAVNKTVDTTVSAAESYIYEPTHNQILKFRQYYNEKVYDTHGKPLIRGSLDPIVSPVNKWYESLIKYSFPEGKEVPTNGYSNELDRSFALTFNAIQRAASALNKKTVETVWAPCNYVKHVNEVLNVNLDKQEDLSLPKSWVATKDSVQELNKETLDYLKSLSPIGAIPTFKKKKSTTEEAEPAVAAESTEITHEQANNEQAPALESNHAEAIPAN</sequence>
<dbReference type="Pfam" id="PF17316">
    <property type="entry name" value="Perilipin_2"/>
    <property type="match status" value="1"/>
</dbReference>
<reference evidence="2 3" key="1">
    <citation type="submission" date="2016-03" db="EMBL/GenBank/DDBJ databases">
        <title>How can Kluyveromyces marxianus grow so fast - potential evolutionary course in Saccharomyces Complex revealed by comparative genomics.</title>
        <authorList>
            <person name="Mo W."/>
            <person name="Lu W."/>
            <person name="Yang X."/>
            <person name="Qi J."/>
            <person name="Lv H."/>
        </authorList>
    </citation>
    <scope>NUCLEOTIDE SEQUENCE [LARGE SCALE GENOMIC DNA]</scope>
    <source>
        <strain evidence="2 3">FIM1</strain>
    </source>
</reference>
<gene>
    <name evidence="2" type="primary">SPS4</name>
    <name evidence="2" type="ORF">FIM1_1175</name>
</gene>
<feature type="compositionally biased region" description="Basic residues" evidence="1">
    <location>
        <begin position="1"/>
        <end position="10"/>
    </location>
</feature>
<feature type="region of interest" description="Disordered" evidence="1">
    <location>
        <begin position="1"/>
        <end position="40"/>
    </location>
</feature>
<accession>A0ABX6ES10</accession>
<reference evidence="2 3" key="2">
    <citation type="submission" date="2019-11" db="EMBL/GenBank/DDBJ databases">
        <authorList>
            <person name="Lu H."/>
        </authorList>
    </citation>
    <scope>NUCLEOTIDE SEQUENCE [LARGE SCALE GENOMIC DNA]</scope>
    <source>
        <strain evidence="2 3">FIM1</strain>
    </source>
</reference>